<feature type="chain" id="PRO_5021445720" evidence="1">
    <location>
        <begin position="23"/>
        <end position="108"/>
    </location>
</feature>
<evidence type="ECO:0000313" key="3">
    <source>
        <dbReference type="Proteomes" id="UP000297777"/>
    </source>
</evidence>
<feature type="signal peptide" evidence="1">
    <location>
        <begin position="1"/>
        <end position="22"/>
    </location>
</feature>
<organism evidence="2 3">
    <name type="scientific">Botrytis tulipae</name>
    <dbReference type="NCBI Taxonomy" id="87230"/>
    <lineage>
        <taxon>Eukaryota</taxon>
        <taxon>Fungi</taxon>
        <taxon>Dikarya</taxon>
        <taxon>Ascomycota</taxon>
        <taxon>Pezizomycotina</taxon>
        <taxon>Leotiomycetes</taxon>
        <taxon>Helotiales</taxon>
        <taxon>Sclerotiniaceae</taxon>
        <taxon>Botrytis</taxon>
    </lineage>
</organism>
<reference evidence="2 3" key="1">
    <citation type="submission" date="2017-12" db="EMBL/GenBank/DDBJ databases">
        <title>Comparative genomics of Botrytis spp.</title>
        <authorList>
            <person name="Valero-Jimenez C.A."/>
            <person name="Tapia P."/>
            <person name="Veloso J."/>
            <person name="Silva-Moreno E."/>
            <person name="Staats M."/>
            <person name="Valdes J.H."/>
            <person name="Van Kan J.A.L."/>
        </authorList>
    </citation>
    <scope>NUCLEOTIDE SEQUENCE [LARGE SCALE GENOMIC DNA]</scope>
    <source>
        <strain evidence="2 3">Bt9001</strain>
    </source>
</reference>
<gene>
    <name evidence="2" type="ORF">BTUL_0160g00310</name>
</gene>
<dbReference type="EMBL" id="PQXH01000160">
    <property type="protein sequence ID" value="TGO09614.1"/>
    <property type="molecule type" value="Genomic_DNA"/>
</dbReference>
<accession>A0A4Z1EBD9</accession>
<keyword evidence="1" id="KW-0732">Signal</keyword>
<evidence type="ECO:0000313" key="2">
    <source>
        <dbReference type="EMBL" id="TGO09614.1"/>
    </source>
</evidence>
<evidence type="ECO:0000256" key="1">
    <source>
        <dbReference type="SAM" id="SignalP"/>
    </source>
</evidence>
<comment type="caution">
    <text evidence="2">The sequence shown here is derived from an EMBL/GenBank/DDBJ whole genome shotgun (WGS) entry which is preliminary data.</text>
</comment>
<name>A0A4Z1EBD9_9HELO</name>
<sequence length="108" mass="11782">MKLQILAAIIGLLPALVVSCAGYTNCLCQKNDGSYFDDAATAHACGNDHIKGDVEKFSDGRSYCTMLELPVAGVDDGGVAIFPIDNCKFADICYDWNHDYSSNCWDKY</sequence>
<dbReference type="PROSITE" id="PS51257">
    <property type="entry name" value="PROKAR_LIPOPROTEIN"/>
    <property type="match status" value="1"/>
</dbReference>
<dbReference type="AlphaFoldDB" id="A0A4Z1EBD9"/>
<keyword evidence="3" id="KW-1185">Reference proteome</keyword>
<proteinExistence type="predicted"/>
<protein>
    <submittedName>
        <fullName evidence="2">Uncharacterized protein</fullName>
    </submittedName>
</protein>
<dbReference type="Proteomes" id="UP000297777">
    <property type="component" value="Unassembled WGS sequence"/>
</dbReference>